<accession>A0A834SIJ0</accession>
<dbReference type="EMBL" id="JAAIUW010000013">
    <property type="protein sequence ID" value="KAF7804116.1"/>
    <property type="molecule type" value="Genomic_DNA"/>
</dbReference>
<proteinExistence type="predicted"/>
<keyword evidence="2" id="KW-1185">Reference proteome</keyword>
<evidence type="ECO:0000313" key="1">
    <source>
        <dbReference type="EMBL" id="KAF7804116.1"/>
    </source>
</evidence>
<sequence>MSRRGVLGYQEGSKLCDGRFLSCRAVLDGIGVPKLPPTTPRARVRSIPVAPTAAVTLLGVDPNKPDPTSSCKTSIIPDRRRLVNTAATSRGFARLSRDSGIARVDTKTTFRFLADAGESKKGNVRGRKESGSYLGNERERLDMQVGVACFHASKSSCWES</sequence>
<comment type="caution">
    <text evidence="1">The sequence shown here is derived from an EMBL/GenBank/DDBJ whole genome shotgun (WGS) entry which is preliminary data.</text>
</comment>
<gene>
    <name evidence="1" type="ORF">G2W53_043227</name>
</gene>
<organism evidence="1 2">
    <name type="scientific">Senna tora</name>
    <dbReference type="NCBI Taxonomy" id="362788"/>
    <lineage>
        <taxon>Eukaryota</taxon>
        <taxon>Viridiplantae</taxon>
        <taxon>Streptophyta</taxon>
        <taxon>Embryophyta</taxon>
        <taxon>Tracheophyta</taxon>
        <taxon>Spermatophyta</taxon>
        <taxon>Magnoliopsida</taxon>
        <taxon>eudicotyledons</taxon>
        <taxon>Gunneridae</taxon>
        <taxon>Pentapetalae</taxon>
        <taxon>rosids</taxon>
        <taxon>fabids</taxon>
        <taxon>Fabales</taxon>
        <taxon>Fabaceae</taxon>
        <taxon>Caesalpinioideae</taxon>
        <taxon>Cassia clade</taxon>
        <taxon>Senna</taxon>
    </lineage>
</organism>
<name>A0A834SIJ0_9FABA</name>
<evidence type="ECO:0000313" key="2">
    <source>
        <dbReference type="Proteomes" id="UP000634136"/>
    </source>
</evidence>
<protein>
    <submittedName>
        <fullName evidence="1">Protein GIGAS CELL1</fullName>
    </submittedName>
</protein>
<reference evidence="1" key="1">
    <citation type="submission" date="2020-09" db="EMBL/GenBank/DDBJ databases">
        <title>Genome-Enabled Discovery of Anthraquinone Biosynthesis in Senna tora.</title>
        <authorList>
            <person name="Kang S.-H."/>
            <person name="Pandey R.P."/>
            <person name="Lee C.-M."/>
            <person name="Sim J.-S."/>
            <person name="Jeong J.-T."/>
            <person name="Choi B.-S."/>
            <person name="Jung M."/>
            <person name="Ginzburg D."/>
            <person name="Zhao K."/>
            <person name="Won S.Y."/>
            <person name="Oh T.-J."/>
            <person name="Yu Y."/>
            <person name="Kim N.-H."/>
            <person name="Lee O.R."/>
            <person name="Lee T.-H."/>
            <person name="Bashyal P."/>
            <person name="Kim T.-S."/>
            <person name="Lee W.-H."/>
            <person name="Kawkins C."/>
            <person name="Kim C.-K."/>
            <person name="Kim J.S."/>
            <person name="Ahn B.O."/>
            <person name="Rhee S.Y."/>
            <person name="Sohng J.K."/>
        </authorList>
    </citation>
    <scope>NUCLEOTIDE SEQUENCE</scope>
    <source>
        <tissue evidence="1">Leaf</tissue>
    </source>
</reference>
<dbReference type="Proteomes" id="UP000634136">
    <property type="component" value="Unassembled WGS sequence"/>
</dbReference>
<dbReference type="AlphaFoldDB" id="A0A834SIJ0"/>